<dbReference type="NCBIfam" id="TIGR01640">
    <property type="entry name" value="F_box_assoc_1"/>
    <property type="match status" value="1"/>
</dbReference>
<evidence type="ECO:0000259" key="1">
    <source>
        <dbReference type="PROSITE" id="PS50181"/>
    </source>
</evidence>
<dbReference type="EMBL" id="AMZH03000555">
    <property type="protein sequence ID" value="RRT83135.1"/>
    <property type="molecule type" value="Genomic_DNA"/>
</dbReference>
<sequence length="369" mass="42350">MSEASPAKNTEMAELPLDLLMKMLAWIPAKALLRLRCVCKCWYSITTDLFFVRLHLQQQQLLPEVTSVFTFHRHFTNDSSLLSRLDVVDAPWVAKHVAAWHKRPPLSVSLPCHGLFCLYHINMDFDVCLYNPTTRKSFSLPHNFTSGNIILSDFCLGYHPVSREYKVIHTFCTRSTPLVMEALTVGGSTWRKVEVCNALGMLTLLNRGRPSASGIMYWLGQKNLREEAILSLDLQNEIFTQVPFPDIEDQHESSNTSLIEMEGTIHFAIHWFSMVDWMDIWMLQESGAHRVWIHKFHLRLCALPTGVSQSERVIRPPLPLLINQGKILISDCRRLVYYDLASKDLQHEVVFHGCGDYFAFVIVESLVSF</sequence>
<evidence type="ECO:0000313" key="3">
    <source>
        <dbReference type="Proteomes" id="UP000287651"/>
    </source>
</evidence>
<proteinExistence type="predicted"/>
<dbReference type="SMART" id="SM00256">
    <property type="entry name" value="FBOX"/>
    <property type="match status" value="1"/>
</dbReference>
<dbReference type="AlphaFoldDB" id="A0A427B3S8"/>
<dbReference type="CDD" id="cd22157">
    <property type="entry name" value="F-box_AtFBW1-like"/>
    <property type="match status" value="1"/>
</dbReference>
<dbReference type="InterPro" id="IPR013187">
    <property type="entry name" value="F-box-assoc_dom_typ3"/>
</dbReference>
<dbReference type="PANTHER" id="PTHR31111">
    <property type="entry name" value="BNAA05G37150D PROTEIN-RELATED"/>
    <property type="match status" value="1"/>
</dbReference>
<dbReference type="Pfam" id="PF00646">
    <property type="entry name" value="F-box"/>
    <property type="match status" value="1"/>
</dbReference>
<comment type="caution">
    <text evidence="2">The sequence shown here is derived from an EMBL/GenBank/DDBJ whole genome shotgun (WGS) entry which is preliminary data.</text>
</comment>
<gene>
    <name evidence="2" type="ORF">B296_00017184</name>
</gene>
<dbReference type="InterPro" id="IPR036047">
    <property type="entry name" value="F-box-like_dom_sf"/>
</dbReference>
<reference evidence="2 3" key="1">
    <citation type="journal article" date="2014" name="Agronomy (Basel)">
        <title>A Draft Genome Sequence for Ensete ventricosum, the Drought-Tolerant Tree Against Hunger.</title>
        <authorList>
            <person name="Harrison J."/>
            <person name="Moore K.A."/>
            <person name="Paszkiewicz K."/>
            <person name="Jones T."/>
            <person name="Grant M."/>
            <person name="Ambacheew D."/>
            <person name="Muzemil S."/>
            <person name="Studholme D.J."/>
        </authorList>
    </citation>
    <scope>NUCLEOTIDE SEQUENCE [LARGE SCALE GENOMIC DNA]</scope>
</reference>
<feature type="domain" description="F-box" evidence="1">
    <location>
        <begin position="9"/>
        <end position="54"/>
    </location>
</feature>
<dbReference type="Gene3D" id="1.20.1280.50">
    <property type="match status" value="1"/>
</dbReference>
<accession>A0A427B3S8</accession>
<organism evidence="2 3">
    <name type="scientific">Ensete ventricosum</name>
    <name type="common">Abyssinian banana</name>
    <name type="synonym">Musa ensete</name>
    <dbReference type="NCBI Taxonomy" id="4639"/>
    <lineage>
        <taxon>Eukaryota</taxon>
        <taxon>Viridiplantae</taxon>
        <taxon>Streptophyta</taxon>
        <taxon>Embryophyta</taxon>
        <taxon>Tracheophyta</taxon>
        <taxon>Spermatophyta</taxon>
        <taxon>Magnoliopsida</taxon>
        <taxon>Liliopsida</taxon>
        <taxon>Zingiberales</taxon>
        <taxon>Musaceae</taxon>
        <taxon>Ensete</taxon>
    </lineage>
</organism>
<name>A0A427B3S8_ENSVE</name>
<protein>
    <recommendedName>
        <fullName evidence="1">F-box domain-containing protein</fullName>
    </recommendedName>
</protein>
<dbReference type="Pfam" id="PF08268">
    <property type="entry name" value="FBA_3"/>
    <property type="match status" value="1"/>
</dbReference>
<dbReference type="InterPro" id="IPR017451">
    <property type="entry name" value="F-box-assoc_interact_dom"/>
</dbReference>
<dbReference type="Proteomes" id="UP000287651">
    <property type="component" value="Unassembled WGS sequence"/>
</dbReference>
<dbReference type="SUPFAM" id="SSF81383">
    <property type="entry name" value="F-box domain"/>
    <property type="match status" value="1"/>
</dbReference>
<dbReference type="PROSITE" id="PS50181">
    <property type="entry name" value="FBOX"/>
    <property type="match status" value="1"/>
</dbReference>
<dbReference type="PANTHER" id="PTHR31111:SF136">
    <property type="entry name" value="F-BOX ASSOCIATED DOMAIN-CONTAINING PROTEIN"/>
    <property type="match status" value="1"/>
</dbReference>
<evidence type="ECO:0000313" key="2">
    <source>
        <dbReference type="EMBL" id="RRT83135.1"/>
    </source>
</evidence>
<dbReference type="InterPro" id="IPR001810">
    <property type="entry name" value="F-box_dom"/>
</dbReference>